<dbReference type="AlphaFoldDB" id="M0QFB8"/>
<evidence type="ECO:0000313" key="4">
    <source>
        <dbReference type="EMBL" id="GAC66996.1"/>
    </source>
</evidence>
<name>M0QFB8_9ACTN</name>
<dbReference type="InterPro" id="IPR002575">
    <property type="entry name" value="Aminoglycoside_PTrfase"/>
</dbReference>
<evidence type="ECO:0000259" key="2">
    <source>
        <dbReference type="Pfam" id="PF01636"/>
    </source>
</evidence>
<sequence length="481" mass="51441">MVEGPSGVGVSRATDPDVVAARIATRLNLLEDRDWEAASARVLPAGASRTTYAVDLADPNGEKRSVIVRAVPAAEPGAAGLAAEARVLSAAMAAGVPVPAVLDVADSADGADGHDRADFLGFPYVVMDFVDGESIPRKILRDDTFTSARAAFVTQVGDILARIHTIDDDAVGEVPVVDDPVDALGRLFPREYAEMPAGLVLATEWLRAHRPESAHRTVVHGDFRLGNLLVTADGVSAVLDWELVHLGDPVEDLGWLCAKAWRFGADRAVAGMGDRDDLLDAYARAAGWRPSIDTLRWWELYATVRWGLICGFQANRHIDGAESSMELAAVGRRSAEQEFDALLALGIVDPEHVPDPLTAPSTADERPHGPPSRGDLLAAVRGFLTGELSSEALSGSARFHTRVAANVIDIVHRQLLLGDRQTRESALRWRELGVEPDADIVGALRDGALDATDPAVRGAVAADVRDRLVVVNPRHFSMPNP</sequence>
<dbReference type="Pfam" id="PF19802">
    <property type="entry name" value="DUF6285"/>
    <property type="match status" value="1"/>
</dbReference>
<dbReference type="Gene3D" id="3.30.200.20">
    <property type="entry name" value="Phosphorylase Kinase, domain 1"/>
    <property type="match status" value="1"/>
</dbReference>
<gene>
    <name evidence="4" type="ORF">GS4_05_02090</name>
</gene>
<keyword evidence="5" id="KW-1185">Reference proteome</keyword>
<evidence type="ECO:0000313" key="5">
    <source>
        <dbReference type="Proteomes" id="UP000011666"/>
    </source>
</evidence>
<proteinExistence type="predicted"/>
<dbReference type="STRING" id="1223545.GS4_05_02090"/>
<feature type="region of interest" description="Disordered" evidence="1">
    <location>
        <begin position="353"/>
        <end position="372"/>
    </location>
</feature>
<dbReference type="EMBL" id="BANX01000005">
    <property type="protein sequence ID" value="GAC66996.1"/>
    <property type="molecule type" value="Genomic_DNA"/>
</dbReference>
<accession>M0QFB8</accession>
<comment type="caution">
    <text evidence="4">The sequence shown here is derived from an EMBL/GenBank/DDBJ whole genome shotgun (WGS) entry which is preliminary data.</text>
</comment>
<dbReference type="InterPro" id="IPR011009">
    <property type="entry name" value="Kinase-like_dom_sf"/>
</dbReference>
<feature type="domain" description="Aminoglycoside phosphotransferase" evidence="2">
    <location>
        <begin position="40"/>
        <end position="288"/>
    </location>
</feature>
<dbReference type="RefSeq" id="WP_007617746.1">
    <property type="nucleotide sequence ID" value="NZ_BANX01000005.1"/>
</dbReference>
<dbReference type="InterPro" id="IPR046252">
    <property type="entry name" value="DUF6285"/>
</dbReference>
<dbReference type="Gene3D" id="3.90.1200.10">
    <property type="match status" value="1"/>
</dbReference>
<reference evidence="4 5" key="1">
    <citation type="submission" date="2013-01" db="EMBL/GenBank/DDBJ databases">
        <title>Whole genome shotgun sequence of Gordonia soli NBRC 108243.</title>
        <authorList>
            <person name="Isaki-Nakamura S."/>
            <person name="Hosoyama A."/>
            <person name="Tsuchikane K."/>
            <person name="Ando Y."/>
            <person name="Baba S."/>
            <person name="Ohji S."/>
            <person name="Hamada M."/>
            <person name="Tamura T."/>
            <person name="Yamazoe A."/>
            <person name="Yamazaki S."/>
            <person name="Fujita N."/>
        </authorList>
    </citation>
    <scope>NUCLEOTIDE SEQUENCE [LARGE SCALE GENOMIC DNA]</scope>
    <source>
        <strain evidence="4 5">NBRC 108243</strain>
    </source>
</reference>
<dbReference type="InterPro" id="IPR051678">
    <property type="entry name" value="AGP_Transferase"/>
</dbReference>
<dbReference type="eggNOG" id="COG3173">
    <property type="taxonomic scope" value="Bacteria"/>
</dbReference>
<dbReference type="OrthoDB" id="3806873at2"/>
<dbReference type="Pfam" id="PF01636">
    <property type="entry name" value="APH"/>
    <property type="match status" value="1"/>
</dbReference>
<dbReference type="CDD" id="cd05154">
    <property type="entry name" value="ACAD10_11_N-like"/>
    <property type="match status" value="1"/>
</dbReference>
<protein>
    <submittedName>
        <fullName evidence="4">Uncharacterized protein</fullName>
    </submittedName>
</protein>
<dbReference type="InterPro" id="IPR041726">
    <property type="entry name" value="ACAD10_11_N"/>
</dbReference>
<evidence type="ECO:0000259" key="3">
    <source>
        <dbReference type="Pfam" id="PF19802"/>
    </source>
</evidence>
<dbReference type="PANTHER" id="PTHR21310:SF57">
    <property type="entry name" value="BLR2944 PROTEIN"/>
    <property type="match status" value="1"/>
</dbReference>
<dbReference type="PANTHER" id="PTHR21310">
    <property type="entry name" value="AMINOGLYCOSIDE PHOSPHOTRANSFERASE-RELATED-RELATED"/>
    <property type="match status" value="1"/>
</dbReference>
<dbReference type="Proteomes" id="UP000011666">
    <property type="component" value="Unassembled WGS sequence"/>
</dbReference>
<evidence type="ECO:0000256" key="1">
    <source>
        <dbReference type="SAM" id="MobiDB-lite"/>
    </source>
</evidence>
<organism evidence="4 5">
    <name type="scientific">Gordonia soli NBRC 108243</name>
    <dbReference type="NCBI Taxonomy" id="1223545"/>
    <lineage>
        <taxon>Bacteria</taxon>
        <taxon>Bacillati</taxon>
        <taxon>Actinomycetota</taxon>
        <taxon>Actinomycetes</taxon>
        <taxon>Mycobacteriales</taxon>
        <taxon>Gordoniaceae</taxon>
        <taxon>Gordonia</taxon>
    </lineage>
</organism>
<feature type="domain" description="DUF6285" evidence="3">
    <location>
        <begin position="392"/>
        <end position="474"/>
    </location>
</feature>
<dbReference type="SUPFAM" id="SSF56112">
    <property type="entry name" value="Protein kinase-like (PK-like)"/>
    <property type="match status" value="1"/>
</dbReference>